<feature type="domain" description="Protein kinase" evidence="2">
    <location>
        <begin position="340"/>
        <end position="688"/>
    </location>
</feature>
<reference evidence="4" key="1">
    <citation type="journal article" date="2017" name="Nat. Ecol. Evol.">
        <title>Genome expansion and lineage-specific genetic innovations in the forest pathogenic fungi Armillaria.</title>
        <authorList>
            <person name="Sipos G."/>
            <person name="Prasanna A.N."/>
            <person name="Walter M.C."/>
            <person name="O'Connor E."/>
            <person name="Balint B."/>
            <person name="Krizsan K."/>
            <person name="Kiss B."/>
            <person name="Hess J."/>
            <person name="Varga T."/>
            <person name="Slot J."/>
            <person name="Riley R."/>
            <person name="Boka B."/>
            <person name="Rigling D."/>
            <person name="Barry K."/>
            <person name="Lee J."/>
            <person name="Mihaltcheva S."/>
            <person name="LaButti K."/>
            <person name="Lipzen A."/>
            <person name="Waldron R."/>
            <person name="Moloney N.M."/>
            <person name="Sperisen C."/>
            <person name="Kredics L."/>
            <person name="Vagvoelgyi C."/>
            <person name="Patrignani A."/>
            <person name="Fitzpatrick D."/>
            <person name="Nagy I."/>
            <person name="Doyle S."/>
            <person name="Anderson J.B."/>
            <person name="Grigoriev I.V."/>
            <person name="Gueldener U."/>
            <person name="Muensterkoetter M."/>
            <person name="Nagy L.G."/>
        </authorList>
    </citation>
    <scope>NUCLEOTIDE SEQUENCE [LARGE SCALE GENOMIC DNA]</scope>
    <source>
        <strain evidence="4">C18/9</strain>
    </source>
</reference>
<dbReference type="AlphaFoldDB" id="A0A284R0L9"/>
<dbReference type="GO" id="GO:0004672">
    <property type="term" value="F:protein kinase activity"/>
    <property type="evidence" value="ECO:0007669"/>
    <property type="project" value="InterPro"/>
</dbReference>
<sequence length="869" mass="98358">MDSRASEPPRTPSPPAGVKSDTAETRQPTNTARGIANKHLESVQETPKKYHRTENLSHASGTMAEHRADAVKDIKDVPQVSLKYYESHILPSSIYSSHLAKITKALEDDKVLKKFDDEEGLRWADFPNDPQNNGPLEDETFKYMATIAAAIVKAARTVLSDGPEPTTVMECRPNEPTLSEGRNGGFKSDGHYRLLKSRRPDYVENATSITPIEPPVLIKKNGHKLACDRPALEEYKKCDTAWDRNDDFGKLVGNASQAMYADPTRRFMFGTTIENTTTRFWFFSRAIVLVSESFDFIKDYTHLIRYVLSLSFATAEELGYDMSVTRVAYPLAANSSEHIIQYDYHIGGNTYRTVKCLSSFRASGLLSRATRVWTVCQINDKKHPKHALKDVWVPSEARTELEIQQEIFCSIEKHHPEIGKEYRKKYFMEILKCEVVQTSQNRDDDMPVFVRKRLEIIGDLDLYTPETANVSRTMPGSTISTPTGASLANPDADNKPKPPRLYKGRKHVRVVFADVGTPLSDIQQPRVLFNALSDALKGLHHLYMGHYVHRDISAGNIILCNGVGKISDLEYAKKFLSHGPLNDPKTGTPVYMAVEVQATEYMFTRNAPAPLPDFDDSSAEHEGDEGESAAEDDEPPFLHNYLHDIESLFWIGCHALFSTVPATCLEDRLAQHNKQRDLFNAFFPHHLEGSRERRRFFVRGKFLTAKEVLPTEYKHAVQRLLQLRSILAYHYDQVENFPRFPQHEHFDNVYSTDQRNSNLFLAFEAAMKAAYNGETQPLLAHEAINIKPPRRALAYRETSDDGDRDDDQTYIFDDLEEAEGLEDDEEPPSKVRRKNGKTKEKAAGSNHHASVKQESVEGAHSAGKRKRAL</sequence>
<accession>A0A284R0L9</accession>
<feature type="region of interest" description="Disordered" evidence="1">
    <location>
        <begin position="1"/>
        <end position="64"/>
    </location>
</feature>
<feature type="region of interest" description="Disordered" evidence="1">
    <location>
        <begin position="612"/>
        <end position="635"/>
    </location>
</feature>
<feature type="compositionally biased region" description="Basic and acidic residues" evidence="1">
    <location>
        <begin position="38"/>
        <end position="55"/>
    </location>
</feature>
<gene>
    <name evidence="3" type="ORF">ARMOST_05570</name>
</gene>
<dbReference type="OrthoDB" id="312874at2759"/>
<feature type="region of interest" description="Disordered" evidence="1">
    <location>
        <begin position="794"/>
        <end position="869"/>
    </location>
</feature>
<dbReference type="EMBL" id="FUEG01000003">
    <property type="protein sequence ID" value="SJL02244.1"/>
    <property type="molecule type" value="Genomic_DNA"/>
</dbReference>
<evidence type="ECO:0000256" key="1">
    <source>
        <dbReference type="SAM" id="MobiDB-lite"/>
    </source>
</evidence>
<proteinExistence type="predicted"/>
<dbReference type="PROSITE" id="PS00109">
    <property type="entry name" value="PROTEIN_KINASE_TYR"/>
    <property type="match status" value="1"/>
</dbReference>
<feature type="compositionally biased region" description="Acidic residues" evidence="1">
    <location>
        <begin position="613"/>
        <end position="635"/>
    </location>
</feature>
<dbReference type="InterPro" id="IPR011009">
    <property type="entry name" value="Kinase-like_dom_sf"/>
</dbReference>
<evidence type="ECO:0000259" key="2">
    <source>
        <dbReference type="PROSITE" id="PS50011"/>
    </source>
</evidence>
<dbReference type="Gene3D" id="1.10.510.10">
    <property type="entry name" value="Transferase(Phosphotransferase) domain 1"/>
    <property type="match status" value="1"/>
</dbReference>
<dbReference type="InterPro" id="IPR000719">
    <property type="entry name" value="Prot_kinase_dom"/>
</dbReference>
<feature type="region of interest" description="Disordered" evidence="1">
    <location>
        <begin position="471"/>
        <end position="500"/>
    </location>
</feature>
<dbReference type="Proteomes" id="UP000219338">
    <property type="component" value="Unassembled WGS sequence"/>
</dbReference>
<dbReference type="PANTHER" id="PTHR38248:SF2">
    <property type="entry name" value="FUNK1 11"/>
    <property type="match status" value="1"/>
</dbReference>
<dbReference type="PROSITE" id="PS50011">
    <property type="entry name" value="PROTEIN_KINASE_DOM"/>
    <property type="match status" value="1"/>
</dbReference>
<feature type="region of interest" description="Disordered" evidence="1">
    <location>
        <begin position="164"/>
        <end position="183"/>
    </location>
</feature>
<dbReference type="STRING" id="47428.A0A284R0L9"/>
<dbReference type="SUPFAM" id="SSF56112">
    <property type="entry name" value="Protein kinase-like (PK-like)"/>
    <property type="match status" value="1"/>
</dbReference>
<feature type="compositionally biased region" description="Acidic residues" evidence="1">
    <location>
        <begin position="800"/>
        <end position="826"/>
    </location>
</feature>
<dbReference type="OMA" id="NICAGAQ"/>
<evidence type="ECO:0000313" key="3">
    <source>
        <dbReference type="EMBL" id="SJL02244.1"/>
    </source>
</evidence>
<feature type="compositionally biased region" description="Polar residues" evidence="1">
    <location>
        <begin position="471"/>
        <end position="486"/>
    </location>
</feature>
<dbReference type="PANTHER" id="PTHR38248">
    <property type="entry name" value="FUNK1 6"/>
    <property type="match status" value="1"/>
</dbReference>
<dbReference type="InterPro" id="IPR008266">
    <property type="entry name" value="Tyr_kinase_AS"/>
</dbReference>
<dbReference type="GO" id="GO:0005524">
    <property type="term" value="F:ATP binding"/>
    <property type="evidence" value="ECO:0007669"/>
    <property type="project" value="InterPro"/>
</dbReference>
<dbReference type="InterPro" id="IPR040976">
    <property type="entry name" value="Pkinase_fungal"/>
</dbReference>
<organism evidence="3 4">
    <name type="scientific">Armillaria ostoyae</name>
    <name type="common">Armillaria root rot fungus</name>
    <dbReference type="NCBI Taxonomy" id="47428"/>
    <lineage>
        <taxon>Eukaryota</taxon>
        <taxon>Fungi</taxon>
        <taxon>Dikarya</taxon>
        <taxon>Basidiomycota</taxon>
        <taxon>Agaricomycotina</taxon>
        <taxon>Agaricomycetes</taxon>
        <taxon>Agaricomycetidae</taxon>
        <taxon>Agaricales</taxon>
        <taxon>Marasmiineae</taxon>
        <taxon>Physalacriaceae</taxon>
        <taxon>Armillaria</taxon>
    </lineage>
</organism>
<evidence type="ECO:0000313" key="4">
    <source>
        <dbReference type="Proteomes" id="UP000219338"/>
    </source>
</evidence>
<dbReference type="Pfam" id="PF17667">
    <property type="entry name" value="Pkinase_fungal"/>
    <property type="match status" value="1"/>
</dbReference>
<protein>
    <recommendedName>
        <fullName evidence="2">Protein kinase domain-containing protein</fullName>
    </recommendedName>
</protein>
<keyword evidence="4" id="KW-1185">Reference proteome</keyword>
<name>A0A284R0L9_ARMOS</name>